<feature type="region of interest" description="Disordered" evidence="1">
    <location>
        <begin position="96"/>
        <end position="115"/>
    </location>
</feature>
<gene>
    <name evidence="2" type="ORF">IB292_21720</name>
</gene>
<dbReference type="Proteomes" id="UP000726777">
    <property type="component" value="Unassembled WGS sequence"/>
</dbReference>
<dbReference type="Pfam" id="PF03524">
    <property type="entry name" value="CagX"/>
    <property type="match status" value="1"/>
</dbReference>
<dbReference type="EMBL" id="JACVHL010000029">
    <property type="protein sequence ID" value="MCC3807642.1"/>
    <property type="molecule type" value="Genomic_DNA"/>
</dbReference>
<dbReference type="AlphaFoldDB" id="A0A9Q3YLI5"/>
<feature type="compositionally biased region" description="Basic residues" evidence="1">
    <location>
        <begin position="102"/>
        <end position="112"/>
    </location>
</feature>
<evidence type="ECO:0000313" key="3">
    <source>
        <dbReference type="Proteomes" id="UP000726777"/>
    </source>
</evidence>
<organism evidence="2 3">
    <name type="scientific">Vibrio parahaemolyticus</name>
    <dbReference type="NCBI Taxonomy" id="670"/>
    <lineage>
        <taxon>Bacteria</taxon>
        <taxon>Pseudomonadati</taxon>
        <taxon>Pseudomonadota</taxon>
        <taxon>Gammaproteobacteria</taxon>
        <taxon>Vibrionales</taxon>
        <taxon>Vibrionaceae</taxon>
        <taxon>Vibrio</taxon>
    </lineage>
</organism>
<evidence type="ECO:0000313" key="2">
    <source>
        <dbReference type="EMBL" id="MCC3807642.1"/>
    </source>
</evidence>
<comment type="caution">
    <text evidence="2">The sequence shown here is derived from an EMBL/GenBank/DDBJ whole genome shotgun (WGS) entry which is preliminary data.</text>
</comment>
<dbReference type="Gene3D" id="2.60.40.2500">
    <property type="match status" value="1"/>
</dbReference>
<sequence length="216" mass="23989">MRITSAPNLGTRIELPSNLIKPPVITNARRWNIGGEVGTNQIVVAPNSLDKEGAQAMVFAFTQSGKVYDILVTRTAPKQHTPCLIVSEKPQFIFKPTPAPKPKPKVEKKKPAPRTLEQTPAMTTDFPQMFTQYQWNKHSKNYPENLIASVYDDGRSTFIRLASRHQGSLSIEARIGGINTLLPVNHDKDYTVFSVRGVYPSFSLNIGNSSVKVTRA</sequence>
<proteinExistence type="predicted"/>
<evidence type="ECO:0000256" key="1">
    <source>
        <dbReference type="SAM" id="MobiDB-lite"/>
    </source>
</evidence>
<dbReference type="InterPro" id="IPR038161">
    <property type="entry name" value="VirB9/CagX/TrbG_C_sf"/>
</dbReference>
<reference evidence="2" key="1">
    <citation type="submission" date="2020-09" db="EMBL/GenBank/DDBJ databases">
        <title>Genome sequence of Vibrio parahaemolyticus isolates.</title>
        <authorList>
            <person name="Hammerl J.A."/>
            <person name="Strauch E."/>
        </authorList>
    </citation>
    <scope>NUCLEOTIDE SEQUENCE</scope>
    <source>
        <strain evidence="2">17-VB00146</strain>
    </source>
</reference>
<protein>
    <submittedName>
        <fullName evidence="2">TrbG/VirB9 family P-type conjugative transfer protein</fullName>
    </submittedName>
</protein>
<dbReference type="InterPro" id="IPR010258">
    <property type="entry name" value="Conjugal_tfr_TrbG/VirB9/CagX"/>
</dbReference>
<accession>A0A9Q3YLI5</accession>
<name>A0A9Q3YLI5_VIBPH</name>